<dbReference type="AlphaFoldDB" id="A0A6C0KF41"/>
<evidence type="ECO:0000313" key="1">
    <source>
        <dbReference type="EMBL" id="QHU14864.1"/>
    </source>
</evidence>
<name>A0A6C0KF41_9ZZZZ</name>
<dbReference type="EMBL" id="MN740847">
    <property type="protein sequence ID" value="QHU14864.1"/>
    <property type="molecule type" value="Genomic_DNA"/>
</dbReference>
<accession>A0A6C0KF41</accession>
<protein>
    <submittedName>
        <fullName evidence="1">Uncharacterized protein</fullName>
    </submittedName>
</protein>
<proteinExistence type="predicted"/>
<reference evidence="1" key="1">
    <citation type="journal article" date="2020" name="Nature">
        <title>Giant virus diversity and host interactions through global metagenomics.</title>
        <authorList>
            <person name="Schulz F."/>
            <person name="Roux S."/>
            <person name="Paez-Espino D."/>
            <person name="Jungbluth S."/>
            <person name="Walsh D.A."/>
            <person name="Denef V.J."/>
            <person name="McMahon K.D."/>
            <person name="Konstantinidis K.T."/>
            <person name="Eloe-Fadrosh E.A."/>
            <person name="Kyrpides N.C."/>
            <person name="Woyke T."/>
        </authorList>
    </citation>
    <scope>NUCLEOTIDE SEQUENCE</scope>
    <source>
        <strain evidence="1">GVMAG-S-1102244-55</strain>
    </source>
</reference>
<organism evidence="1">
    <name type="scientific">viral metagenome</name>
    <dbReference type="NCBI Taxonomy" id="1070528"/>
    <lineage>
        <taxon>unclassified sequences</taxon>
        <taxon>metagenomes</taxon>
        <taxon>organismal metagenomes</taxon>
    </lineage>
</organism>
<sequence>MYNLIRHSVWTDDWQMTKNNRNVPPGLMQYKVSQEVILSLLPNGTKNINCIYNKDWSFAQHTIENLQKLTPNTKTGKANKWKIILIIKATSKDGKVSLKGALLNKDTNEIALMSSVNKKHDGARCRLVKSLHKDFKICQCKMIAPLIFWDELKNRLLY</sequence>